<protein>
    <submittedName>
        <fullName evidence="2">Uncharacterized protein</fullName>
    </submittedName>
</protein>
<reference evidence="2" key="3">
    <citation type="submission" date="2015-08" db="EMBL/GenBank/DDBJ databases">
        <authorList>
            <person name="Weber T."/>
            <person name="Iftime D."/>
        </authorList>
    </citation>
    <scope>NUCLEOTIDE SEQUENCE</scope>
    <source>
        <strain evidence="2">Tu 365</strain>
    </source>
</reference>
<feature type="region of interest" description="Disordered" evidence="1">
    <location>
        <begin position="85"/>
        <end position="104"/>
    </location>
</feature>
<evidence type="ECO:0000313" key="2">
    <source>
        <dbReference type="EMBL" id="AGS67015.1"/>
    </source>
</evidence>
<accession>S5VEZ9</accession>
<proteinExistence type="predicted"/>
<dbReference type="KEGG" id="sci:B446_34405"/>
<name>S5VEZ9_STRC3</name>
<reference evidence="4" key="1">
    <citation type="submission" date="2012-10" db="EMBL/GenBank/DDBJ databases">
        <title>The complete genome sequence of Streptomyces collinus Tu 365.</title>
        <authorList>
            <person name="Ruckert C."/>
            <person name="Szczepanowski R."/>
            <person name="Goesmann A."/>
            <person name="Pross E.K."/>
            <person name="Musiol E.M."/>
            <person name="Blin K."/>
            <person name="Wohlleben W."/>
            <person name="Puhler A."/>
            <person name="Weber T."/>
            <person name="Kalinowski J."/>
        </authorList>
    </citation>
    <scope>NUCLEOTIDE SEQUENCE [LARGE SCALE GENOMIC DNA]</scope>
    <source>
        <strain evidence="4">DSM 40733 / Tue 365</strain>
    </source>
</reference>
<dbReference type="KEGG" id="sci:B446_00885"/>
<reference evidence="2 4" key="2">
    <citation type="journal article" date="2013" name="J. Biotechnol.">
        <title>Complete genome sequence of the kirromycin producer Streptomyces collinus Tu 365 consisting of a linear chromosome and two linear plasmids.</title>
        <authorList>
            <person name="Ruckert C."/>
            <person name="Szczepanowski R."/>
            <person name="Albersmeier A."/>
            <person name="Goesmann A."/>
            <person name="Iftime D."/>
            <person name="Musiol E.M."/>
            <person name="Blin K."/>
            <person name="Wohlleben W."/>
            <person name="Puhler A."/>
            <person name="Kalinowski J."/>
            <person name="Weber T."/>
        </authorList>
    </citation>
    <scope>NUCLEOTIDE SEQUENCE [LARGE SCALE GENOMIC DNA]</scope>
    <source>
        <strain evidence="4">DSM 40733 / Tue 365</strain>
        <strain evidence="2">Tu 365</strain>
    </source>
</reference>
<evidence type="ECO:0000256" key="1">
    <source>
        <dbReference type="SAM" id="MobiDB-lite"/>
    </source>
</evidence>
<dbReference type="Proteomes" id="UP000015423">
    <property type="component" value="Chromosome"/>
</dbReference>
<dbReference type="AlphaFoldDB" id="S5VEZ9"/>
<sequence length="104" mass="10731">MTRQRLTPDTTHCAVDGGSARCPAPGPRIGAATFDLLVRPADIDASPDDAPDTAVTCTTGDLRITHELLNGTQPSGLLRVTDTLVQSPHPGNPPGSSCCVAGER</sequence>
<evidence type="ECO:0000313" key="4">
    <source>
        <dbReference type="Proteomes" id="UP000015423"/>
    </source>
</evidence>
<dbReference type="HOGENOM" id="CLU_2248508_0_0_11"/>
<gene>
    <name evidence="2" type="ORF">B446_00885</name>
    <name evidence="3" type="ORF">B446_34405</name>
</gene>
<dbReference type="EMBL" id="CP006259">
    <property type="protein sequence ID" value="AGS73679.1"/>
    <property type="molecule type" value="Genomic_DNA"/>
</dbReference>
<dbReference type="EMBL" id="CP006259">
    <property type="protein sequence ID" value="AGS67015.1"/>
    <property type="molecule type" value="Genomic_DNA"/>
</dbReference>
<keyword evidence="4" id="KW-1185">Reference proteome</keyword>
<organism evidence="2 4">
    <name type="scientific">Streptomyces collinus (strain DSM 40733 / Tue 365)</name>
    <dbReference type="NCBI Taxonomy" id="1214242"/>
    <lineage>
        <taxon>Bacteria</taxon>
        <taxon>Bacillati</taxon>
        <taxon>Actinomycetota</taxon>
        <taxon>Actinomycetes</taxon>
        <taxon>Kitasatosporales</taxon>
        <taxon>Streptomycetaceae</taxon>
        <taxon>Streptomyces</taxon>
    </lineage>
</organism>
<evidence type="ECO:0000313" key="3">
    <source>
        <dbReference type="EMBL" id="AGS73679.1"/>
    </source>
</evidence>